<dbReference type="OrthoDB" id="5072576at2"/>
<gene>
    <name evidence="1" type="ORF">B0I08_101172</name>
</gene>
<proteinExistence type="predicted"/>
<accession>A0A2T0VIJ1</accession>
<evidence type="ECO:0000313" key="2">
    <source>
        <dbReference type="Proteomes" id="UP000237983"/>
    </source>
</evidence>
<reference evidence="1 2" key="1">
    <citation type="submission" date="2018-03" db="EMBL/GenBank/DDBJ databases">
        <title>Genomic Encyclopedia of Type Strains, Phase III (KMG-III): the genomes of soil and plant-associated and newly described type strains.</title>
        <authorList>
            <person name="Whitman W."/>
        </authorList>
    </citation>
    <scope>NUCLEOTIDE SEQUENCE [LARGE SCALE GENOMIC DNA]</scope>
    <source>
        <strain evidence="1 2">CGMCC 1.12484</strain>
    </source>
</reference>
<dbReference type="EMBL" id="PVTL01000001">
    <property type="protein sequence ID" value="PRY70050.1"/>
    <property type="molecule type" value="Genomic_DNA"/>
</dbReference>
<name>A0A2T0VIJ1_9MICO</name>
<dbReference type="AlphaFoldDB" id="A0A2T0VIJ1"/>
<evidence type="ECO:0000313" key="1">
    <source>
        <dbReference type="EMBL" id="PRY70050.1"/>
    </source>
</evidence>
<dbReference type="Proteomes" id="UP000237983">
    <property type="component" value="Unassembled WGS sequence"/>
</dbReference>
<protein>
    <submittedName>
        <fullName evidence="1">Uncharacterized protein</fullName>
    </submittedName>
</protein>
<sequence>MSVLHSSTRAPRTDSSIALVTDDVYAVMSNNDTLGYIHKVGAVYVALHGDVLSHAVEVGQSLSWDYAVDMVRASAR</sequence>
<dbReference type="RefSeq" id="WP_106208892.1">
    <property type="nucleotide sequence ID" value="NZ_PVTL01000001.1"/>
</dbReference>
<organism evidence="1 2">
    <name type="scientific">Glaciihabitans tibetensis</name>
    <dbReference type="NCBI Taxonomy" id="1266600"/>
    <lineage>
        <taxon>Bacteria</taxon>
        <taxon>Bacillati</taxon>
        <taxon>Actinomycetota</taxon>
        <taxon>Actinomycetes</taxon>
        <taxon>Micrococcales</taxon>
        <taxon>Microbacteriaceae</taxon>
        <taxon>Glaciihabitans</taxon>
    </lineage>
</organism>
<keyword evidence="2" id="KW-1185">Reference proteome</keyword>
<comment type="caution">
    <text evidence="1">The sequence shown here is derived from an EMBL/GenBank/DDBJ whole genome shotgun (WGS) entry which is preliminary data.</text>
</comment>